<accession>A0A0H2RKQ4</accession>
<organism evidence="3 4">
    <name type="scientific">Schizopora paradoxa</name>
    <dbReference type="NCBI Taxonomy" id="27342"/>
    <lineage>
        <taxon>Eukaryota</taxon>
        <taxon>Fungi</taxon>
        <taxon>Dikarya</taxon>
        <taxon>Basidiomycota</taxon>
        <taxon>Agaricomycotina</taxon>
        <taxon>Agaricomycetes</taxon>
        <taxon>Hymenochaetales</taxon>
        <taxon>Schizoporaceae</taxon>
        <taxon>Schizopora</taxon>
    </lineage>
</organism>
<dbReference type="PROSITE" id="PS00463">
    <property type="entry name" value="ZN2_CY6_FUNGAL_1"/>
    <property type="match status" value="1"/>
</dbReference>
<feature type="compositionally biased region" description="Polar residues" evidence="1">
    <location>
        <begin position="30"/>
        <end position="56"/>
    </location>
</feature>
<keyword evidence="4" id="KW-1185">Reference proteome</keyword>
<feature type="domain" description="Zn(2)-C6 fungal-type" evidence="2">
    <location>
        <begin position="208"/>
        <end position="238"/>
    </location>
</feature>
<feature type="compositionally biased region" description="Basic and acidic residues" evidence="1">
    <location>
        <begin position="237"/>
        <end position="248"/>
    </location>
</feature>
<feature type="region of interest" description="Disordered" evidence="1">
    <location>
        <begin position="161"/>
        <end position="200"/>
    </location>
</feature>
<sequence length="266" mass="29805">MDDQTDPQDSYPRQREDRRYTTVSPRHPHSQQQLLGDLSMSRQSTSASANYPQAGSMSHAGYDPVHDPYNVPRMPSTSQSGSIDPYGAAAFPRDDRAHPQYGYGGATRDDVHFRPAGLPRLDDTRRERLQYTPSHELESLSYRAPTHPASQAMHSFRIQSATPGNEQHPAYSGAVPETPSTYPSLPPLTVPGAQQTDDRAGSRRIVMACHQCRARKIRCDADRPSCKNCVRRREECKYDEKPKRRGPDKVPGSRMRSCKSKKQGDA</sequence>
<dbReference type="SUPFAM" id="SSF57701">
    <property type="entry name" value="Zn2/Cys6 DNA-binding domain"/>
    <property type="match status" value="1"/>
</dbReference>
<evidence type="ECO:0000256" key="1">
    <source>
        <dbReference type="SAM" id="MobiDB-lite"/>
    </source>
</evidence>
<name>A0A0H2RKQ4_9AGAM</name>
<evidence type="ECO:0000313" key="4">
    <source>
        <dbReference type="Proteomes" id="UP000053477"/>
    </source>
</evidence>
<dbReference type="EMBL" id="KQ085982">
    <property type="protein sequence ID" value="KLO12222.1"/>
    <property type="molecule type" value="Genomic_DNA"/>
</dbReference>
<dbReference type="InterPro" id="IPR036864">
    <property type="entry name" value="Zn2-C6_fun-type_DNA-bd_sf"/>
</dbReference>
<dbReference type="STRING" id="27342.A0A0H2RKQ4"/>
<dbReference type="GO" id="GO:0008270">
    <property type="term" value="F:zinc ion binding"/>
    <property type="evidence" value="ECO:0007669"/>
    <property type="project" value="InterPro"/>
</dbReference>
<dbReference type="PANTHER" id="PTHR47785">
    <property type="entry name" value="ZN(II)2CYS6 TRANSCRIPTION FACTOR (EUROFUNG)-RELATED-RELATED"/>
    <property type="match status" value="1"/>
</dbReference>
<dbReference type="Gene3D" id="4.10.240.10">
    <property type="entry name" value="Zn(2)-C6 fungal-type DNA-binding domain"/>
    <property type="match status" value="1"/>
</dbReference>
<dbReference type="InterPro" id="IPR053181">
    <property type="entry name" value="EcdB-like_regulator"/>
</dbReference>
<dbReference type="Proteomes" id="UP000053477">
    <property type="component" value="Unassembled WGS sequence"/>
</dbReference>
<dbReference type="InParanoid" id="A0A0H2RKQ4"/>
<dbReference type="InterPro" id="IPR001138">
    <property type="entry name" value="Zn2Cys6_DnaBD"/>
</dbReference>
<dbReference type="AlphaFoldDB" id="A0A0H2RKQ4"/>
<dbReference type="CDD" id="cd00067">
    <property type="entry name" value="GAL4"/>
    <property type="match status" value="1"/>
</dbReference>
<feature type="region of interest" description="Disordered" evidence="1">
    <location>
        <begin position="237"/>
        <end position="266"/>
    </location>
</feature>
<dbReference type="SMART" id="SM00066">
    <property type="entry name" value="GAL4"/>
    <property type="match status" value="1"/>
</dbReference>
<feature type="compositionally biased region" description="Basic residues" evidence="1">
    <location>
        <begin position="256"/>
        <end position="266"/>
    </location>
</feature>
<proteinExistence type="predicted"/>
<dbReference type="OrthoDB" id="10261408at2759"/>
<dbReference type="Pfam" id="PF00172">
    <property type="entry name" value="Zn_clus"/>
    <property type="match status" value="1"/>
</dbReference>
<dbReference type="PROSITE" id="PS50048">
    <property type="entry name" value="ZN2_CY6_FUNGAL_2"/>
    <property type="match status" value="1"/>
</dbReference>
<feature type="region of interest" description="Disordered" evidence="1">
    <location>
        <begin position="1"/>
        <end position="126"/>
    </location>
</feature>
<evidence type="ECO:0000259" key="2">
    <source>
        <dbReference type="PROSITE" id="PS50048"/>
    </source>
</evidence>
<reference evidence="3 4" key="1">
    <citation type="submission" date="2015-04" db="EMBL/GenBank/DDBJ databases">
        <title>Complete genome sequence of Schizopora paradoxa KUC8140, a cosmopolitan wood degrader in East Asia.</title>
        <authorList>
            <consortium name="DOE Joint Genome Institute"/>
            <person name="Min B."/>
            <person name="Park H."/>
            <person name="Jang Y."/>
            <person name="Kim J.-J."/>
            <person name="Kim K.H."/>
            <person name="Pangilinan J."/>
            <person name="Lipzen A."/>
            <person name="Riley R."/>
            <person name="Grigoriev I.V."/>
            <person name="Spatafora J.W."/>
            <person name="Choi I.-G."/>
        </authorList>
    </citation>
    <scope>NUCLEOTIDE SEQUENCE [LARGE SCALE GENOMIC DNA]</scope>
    <source>
        <strain evidence="3 4">KUC8140</strain>
    </source>
</reference>
<evidence type="ECO:0000313" key="3">
    <source>
        <dbReference type="EMBL" id="KLO12222.1"/>
    </source>
</evidence>
<dbReference type="GO" id="GO:0000981">
    <property type="term" value="F:DNA-binding transcription factor activity, RNA polymerase II-specific"/>
    <property type="evidence" value="ECO:0007669"/>
    <property type="project" value="InterPro"/>
</dbReference>
<gene>
    <name evidence="3" type="ORF">SCHPADRAFT_905336</name>
</gene>
<protein>
    <recommendedName>
        <fullName evidence="2">Zn(2)-C6 fungal-type domain-containing protein</fullName>
    </recommendedName>
</protein>